<organism evidence="1 2">
    <name type="scientific">Enterococcus ratti</name>
    <dbReference type="NCBI Taxonomy" id="150033"/>
    <lineage>
        <taxon>Bacteria</taxon>
        <taxon>Bacillati</taxon>
        <taxon>Bacillota</taxon>
        <taxon>Bacilli</taxon>
        <taxon>Lactobacillales</taxon>
        <taxon>Enterococcaceae</taxon>
        <taxon>Enterococcus</taxon>
    </lineage>
</organism>
<protein>
    <submittedName>
        <fullName evidence="1">Uncharacterized protein</fullName>
    </submittedName>
</protein>
<dbReference type="STRING" id="150033.RV14_GL001010"/>
<keyword evidence="2" id="KW-1185">Reference proteome</keyword>
<evidence type="ECO:0000313" key="2">
    <source>
        <dbReference type="Proteomes" id="UP000182152"/>
    </source>
</evidence>
<dbReference type="AlphaFoldDB" id="A0A1L8WRX9"/>
<name>A0A1L8WRX9_9ENTE</name>
<proteinExistence type="predicted"/>
<gene>
    <name evidence="1" type="ORF">RV14_GL001010</name>
</gene>
<comment type="caution">
    <text evidence="1">The sequence shown here is derived from an EMBL/GenBank/DDBJ whole genome shotgun (WGS) entry which is preliminary data.</text>
</comment>
<evidence type="ECO:0000313" key="1">
    <source>
        <dbReference type="EMBL" id="OJG83776.1"/>
    </source>
</evidence>
<sequence>MPYLKKNKLSVTSVLVMDGLFSPSFVLSDILKMTCIEKPSA</sequence>
<dbReference type="EMBL" id="JXLB01000002">
    <property type="protein sequence ID" value="OJG83776.1"/>
    <property type="molecule type" value="Genomic_DNA"/>
</dbReference>
<reference evidence="1 2" key="1">
    <citation type="submission" date="2014-12" db="EMBL/GenBank/DDBJ databases">
        <title>Draft genome sequences of 29 type strains of Enterococci.</title>
        <authorList>
            <person name="Zhong Z."/>
            <person name="Sun Z."/>
            <person name="Liu W."/>
            <person name="Zhang W."/>
            <person name="Zhang H."/>
        </authorList>
    </citation>
    <scope>NUCLEOTIDE SEQUENCE [LARGE SCALE GENOMIC DNA]</scope>
    <source>
        <strain evidence="1 2">DSM 15687</strain>
    </source>
</reference>
<dbReference type="Proteomes" id="UP000182152">
    <property type="component" value="Unassembled WGS sequence"/>
</dbReference>
<accession>A0A1L8WRX9</accession>